<sequence>MSPVLPPELERDIFEIVALSGTKCIPPLLRVAQRVKFWVEPLLYHVIVVRDEKSALRQYASRDPAATSEHALLTPTALTAAISRHPPAFFDQHVRHLFLDCRVYPPSALAQRNLLIAACTGVTDVYLATIQDASSLAAALTRLPSLTRLQANLSVLFAGADDLDPLTAPEIDFAVPLFRHLNHLTAFDNLAFSGSDWRAGLALLPALTHLSFTANYPAPLFADVFALCATLRVFVVLVNTQRAFQRVHAALPDPRAVILDSISDMLGMENNWHRGARGLGDYWEQAEELIRLRLRALRERPEEPRIISA</sequence>
<evidence type="ECO:0000313" key="2">
    <source>
        <dbReference type="Proteomes" id="UP001218218"/>
    </source>
</evidence>
<keyword evidence="2" id="KW-1185">Reference proteome</keyword>
<proteinExistence type="predicted"/>
<dbReference type="Proteomes" id="UP001218218">
    <property type="component" value="Unassembled WGS sequence"/>
</dbReference>
<gene>
    <name evidence="1" type="ORF">DFH08DRAFT_991216</name>
</gene>
<dbReference type="AlphaFoldDB" id="A0AAD7EX28"/>
<name>A0AAD7EX28_9AGAR</name>
<dbReference type="Gene3D" id="3.80.10.10">
    <property type="entry name" value="Ribonuclease Inhibitor"/>
    <property type="match status" value="1"/>
</dbReference>
<comment type="caution">
    <text evidence="1">The sequence shown here is derived from an EMBL/GenBank/DDBJ whole genome shotgun (WGS) entry which is preliminary data.</text>
</comment>
<accession>A0AAD7EX28</accession>
<dbReference type="EMBL" id="JARIHO010000012">
    <property type="protein sequence ID" value="KAJ7352455.1"/>
    <property type="molecule type" value="Genomic_DNA"/>
</dbReference>
<dbReference type="InterPro" id="IPR032675">
    <property type="entry name" value="LRR_dom_sf"/>
</dbReference>
<reference evidence="1" key="1">
    <citation type="submission" date="2023-03" db="EMBL/GenBank/DDBJ databases">
        <title>Massive genome expansion in bonnet fungi (Mycena s.s.) driven by repeated elements and novel gene families across ecological guilds.</title>
        <authorList>
            <consortium name="Lawrence Berkeley National Laboratory"/>
            <person name="Harder C.B."/>
            <person name="Miyauchi S."/>
            <person name="Viragh M."/>
            <person name="Kuo A."/>
            <person name="Thoen E."/>
            <person name="Andreopoulos B."/>
            <person name="Lu D."/>
            <person name="Skrede I."/>
            <person name="Drula E."/>
            <person name="Henrissat B."/>
            <person name="Morin E."/>
            <person name="Kohler A."/>
            <person name="Barry K."/>
            <person name="LaButti K."/>
            <person name="Morin E."/>
            <person name="Salamov A."/>
            <person name="Lipzen A."/>
            <person name="Mereny Z."/>
            <person name="Hegedus B."/>
            <person name="Baldrian P."/>
            <person name="Stursova M."/>
            <person name="Weitz H."/>
            <person name="Taylor A."/>
            <person name="Grigoriev I.V."/>
            <person name="Nagy L.G."/>
            <person name="Martin F."/>
            <person name="Kauserud H."/>
        </authorList>
    </citation>
    <scope>NUCLEOTIDE SEQUENCE</scope>
    <source>
        <strain evidence="1">CBHHK002</strain>
    </source>
</reference>
<evidence type="ECO:0000313" key="1">
    <source>
        <dbReference type="EMBL" id="KAJ7352455.1"/>
    </source>
</evidence>
<organism evidence="1 2">
    <name type="scientific">Mycena albidolilacea</name>
    <dbReference type="NCBI Taxonomy" id="1033008"/>
    <lineage>
        <taxon>Eukaryota</taxon>
        <taxon>Fungi</taxon>
        <taxon>Dikarya</taxon>
        <taxon>Basidiomycota</taxon>
        <taxon>Agaricomycotina</taxon>
        <taxon>Agaricomycetes</taxon>
        <taxon>Agaricomycetidae</taxon>
        <taxon>Agaricales</taxon>
        <taxon>Marasmiineae</taxon>
        <taxon>Mycenaceae</taxon>
        <taxon>Mycena</taxon>
    </lineage>
</organism>
<protein>
    <submittedName>
        <fullName evidence="1">Uncharacterized protein</fullName>
    </submittedName>
</protein>